<reference evidence="2 3" key="1">
    <citation type="submission" date="2013-12" db="EMBL/GenBank/DDBJ databases">
        <authorList>
            <person name="Cubeta M."/>
            <person name="Pakala S."/>
            <person name="Fedorova N."/>
            <person name="Thomas E."/>
            <person name="Dean R."/>
            <person name="Jabaji S."/>
            <person name="Neate S."/>
            <person name="Toda T."/>
            <person name="Tavantzis S."/>
            <person name="Vilgalys R."/>
            <person name="Bharathan N."/>
            <person name="Pakala S."/>
            <person name="Losada L.S."/>
            <person name="Zafar N."/>
            <person name="Nierman W."/>
        </authorList>
    </citation>
    <scope>NUCLEOTIDE SEQUENCE [LARGE SCALE GENOMIC DNA]</scope>
    <source>
        <strain evidence="2 3">123E</strain>
    </source>
</reference>
<dbReference type="AlphaFoldDB" id="A0A074S3G0"/>
<comment type="caution">
    <text evidence="2">The sequence shown here is derived from an EMBL/GenBank/DDBJ whole genome shotgun (WGS) entry which is preliminary data.</text>
</comment>
<dbReference type="Proteomes" id="UP000027456">
    <property type="component" value="Unassembled WGS sequence"/>
</dbReference>
<evidence type="ECO:0000313" key="3">
    <source>
        <dbReference type="Proteomes" id="UP000027456"/>
    </source>
</evidence>
<accession>A0A074S3G0</accession>
<keyword evidence="3" id="KW-1185">Reference proteome</keyword>
<dbReference type="HOGENOM" id="CLU_132797_0_0_1"/>
<evidence type="ECO:0000256" key="1">
    <source>
        <dbReference type="SAM" id="MobiDB-lite"/>
    </source>
</evidence>
<feature type="region of interest" description="Disordered" evidence="1">
    <location>
        <begin position="168"/>
        <end position="198"/>
    </location>
</feature>
<protein>
    <submittedName>
        <fullName evidence="2">Uncharacterized protein</fullName>
    </submittedName>
</protein>
<proteinExistence type="predicted"/>
<evidence type="ECO:0000313" key="2">
    <source>
        <dbReference type="EMBL" id="KEP51428.1"/>
    </source>
</evidence>
<dbReference type="EMBL" id="AZST01000170">
    <property type="protein sequence ID" value="KEP51428.1"/>
    <property type="molecule type" value="Genomic_DNA"/>
</dbReference>
<gene>
    <name evidence="2" type="ORF">V565_061950</name>
</gene>
<name>A0A074S3G0_9AGAM</name>
<sequence length="198" mass="22380">MASYAGFYVTPKAWTEWLKSNLTHGYQASSLNPYRAESKINEALHRKHLEKHFMVVMVPVPPSEEADYINEARTLMIVRFIDNRRAYIPPRPGSEVDRLGPQILRKKIGLEVEGWRTMWYDENSCVPPYGACFLEPEVSHDHASHGMEDIAGGEKIKTRFTTMREAMNKEDDQCNGTGSVTKPNNGKDGGDSHSLLAL</sequence>
<feature type="compositionally biased region" description="Polar residues" evidence="1">
    <location>
        <begin position="174"/>
        <end position="184"/>
    </location>
</feature>
<dbReference type="OrthoDB" id="3219871at2759"/>
<organism evidence="2 3">
    <name type="scientific">Rhizoctonia solani 123E</name>
    <dbReference type="NCBI Taxonomy" id="1423351"/>
    <lineage>
        <taxon>Eukaryota</taxon>
        <taxon>Fungi</taxon>
        <taxon>Dikarya</taxon>
        <taxon>Basidiomycota</taxon>
        <taxon>Agaricomycotina</taxon>
        <taxon>Agaricomycetes</taxon>
        <taxon>Cantharellales</taxon>
        <taxon>Ceratobasidiaceae</taxon>
        <taxon>Rhizoctonia</taxon>
    </lineage>
</organism>